<keyword evidence="5" id="KW-1185">Reference proteome</keyword>
<feature type="compositionally biased region" description="Low complexity" evidence="1">
    <location>
        <begin position="482"/>
        <end position="496"/>
    </location>
</feature>
<evidence type="ECO:0000256" key="1">
    <source>
        <dbReference type="SAM" id="MobiDB-lite"/>
    </source>
</evidence>
<accession>A0A9X1ZZD2</accession>
<feature type="region of interest" description="Disordered" evidence="1">
    <location>
        <begin position="478"/>
        <end position="504"/>
    </location>
</feature>
<gene>
    <name evidence="4" type="ORF">L5014_29840</name>
</gene>
<proteinExistence type="predicted"/>
<dbReference type="AlphaFoldDB" id="A0A9X1ZZD2"/>
<reference evidence="4" key="1">
    <citation type="submission" date="2022-01" db="EMBL/GenBank/DDBJ databases">
        <title>Genome sequence and assembly of Parabukholderia sp. RG36.</title>
        <authorList>
            <person name="Chhetri G."/>
        </authorList>
    </citation>
    <scope>NUCLEOTIDE SEQUENCE</scope>
    <source>
        <strain evidence="4">RG36</strain>
    </source>
</reference>
<dbReference type="RefSeq" id="WP_238467395.1">
    <property type="nucleotide sequence ID" value="NZ_JAKLJA010000037.1"/>
</dbReference>
<feature type="region of interest" description="Disordered" evidence="1">
    <location>
        <begin position="210"/>
        <end position="231"/>
    </location>
</feature>
<keyword evidence="2" id="KW-1133">Transmembrane helix</keyword>
<dbReference type="SUPFAM" id="SSF46565">
    <property type="entry name" value="Chaperone J-domain"/>
    <property type="match status" value="1"/>
</dbReference>
<evidence type="ECO:0000313" key="5">
    <source>
        <dbReference type="Proteomes" id="UP001139308"/>
    </source>
</evidence>
<evidence type="ECO:0000256" key="2">
    <source>
        <dbReference type="SAM" id="Phobius"/>
    </source>
</evidence>
<evidence type="ECO:0000313" key="4">
    <source>
        <dbReference type="EMBL" id="MCG5077495.1"/>
    </source>
</evidence>
<dbReference type="Gene3D" id="1.10.287.110">
    <property type="entry name" value="DnaJ domain"/>
    <property type="match status" value="1"/>
</dbReference>
<keyword evidence="2" id="KW-0472">Membrane</keyword>
<feature type="domain" description="J" evidence="3">
    <location>
        <begin position="4"/>
        <end position="70"/>
    </location>
</feature>
<evidence type="ECO:0000259" key="3">
    <source>
        <dbReference type="PROSITE" id="PS50076"/>
    </source>
</evidence>
<dbReference type="InterPro" id="IPR052763">
    <property type="entry name" value="DnaJ_C4"/>
</dbReference>
<dbReference type="EMBL" id="JAKLJA010000037">
    <property type="protein sequence ID" value="MCG5077495.1"/>
    <property type="molecule type" value="Genomic_DNA"/>
</dbReference>
<dbReference type="PANTHER" id="PTHR44825">
    <property type="match status" value="1"/>
</dbReference>
<dbReference type="PROSITE" id="PS50076">
    <property type="entry name" value="DNAJ_2"/>
    <property type="match status" value="1"/>
</dbReference>
<dbReference type="CDD" id="cd06257">
    <property type="entry name" value="DnaJ"/>
    <property type="match status" value="1"/>
</dbReference>
<dbReference type="InterPro" id="IPR001623">
    <property type="entry name" value="DnaJ_domain"/>
</dbReference>
<organism evidence="4 5">
    <name type="scientific">Paraburkholderia tagetis</name>
    <dbReference type="NCBI Taxonomy" id="2913261"/>
    <lineage>
        <taxon>Bacteria</taxon>
        <taxon>Pseudomonadati</taxon>
        <taxon>Pseudomonadota</taxon>
        <taxon>Betaproteobacteria</taxon>
        <taxon>Burkholderiales</taxon>
        <taxon>Burkholderiaceae</taxon>
        <taxon>Paraburkholderia</taxon>
    </lineage>
</organism>
<feature type="transmembrane region" description="Helical" evidence="2">
    <location>
        <begin position="181"/>
        <end position="200"/>
    </location>
</feature>
<comment type="caution">
    <text evidence="4">The sequence shown here is derived from an EMBL/GenBank/DDBJ whole genome shotgun (WGS) entry which is preliminary data.</text>
</comment>
<dbReference type="InterPro" id="IPR036869">
    <property type="entry name" value="J_dom_sf"/>
</dbReference>
<dbReference type="Proteomes" id="UP001139308">
    <property type="component" value="Unassembled WGS sequence"/>
</dbReference>
<dbReference type="PANTHER" id="PTHR44825:SF1">
    <property type="entry name" value="DNAJ HOMOLOG SUBFAMILY C MEMBER 4"/>
    <property type="match status" value="1"/>
</dbReference>
<dbReference type="Pfam" id="PF00226">
    <property type="entry name" value="DnaJ"/>
    <property type="match status" value="1"/>
</dbReference>
<dbReference type="SMART" id="SM00271">
    <property type="entry name" value="DnaJ"/>
    <property type="match status" value="1"/>
</dbReference>
<keyword evidence="2" id="KW-0812">Transmembrane</keyword>
<protein>
    <submittedName>
        <fullName evidence="4">J domain-containing protein</fullName>
    </submittedName>
</protein>
<name>A0A9X1ZZD2_9BURK</name>
<sequence length="504" mass="53069">MTDNYYGMLGVREDASTAEINQAYRYAAPKVHPAYADRNPLDASRRFADLARAWYVLSDETRRGVYDVQRHPGRTAPSSSTSLGPVDPEETFASSMVEWAMELRGQGYSGQRIEDLLLLHECPAHIAASVAALFTAGSTAPAAGARAGGAAPSGSQTSFPGLGSYSSALAATKSWRDRAPAIVGILVFIGVVLGGLLIAIDQSAKQSPTRTAQASSSVPASAPAASAPLPASMPPAAPGPYAFMASVPELTAPDTVEGTATRAATSFHLLANTQRPSSDSGSFNTKVALRVPLPYGKQVLYLLQSVPNNQNPYECHACSVVVSSTVTTVGKKGGESVTTPLQDLDLMGTWGKYDFSTVALVELGRSHLGLVFQDGFMGMGETDQYISVFSIEPKGLRKVFGFRSSHDNTATAGCVQNKATCERYVMSPRFVRDGRSTWYPLEISIAGLTPDASGNQVPVSGTRLLHFDGQTYVLDKRDDDAASSTASPTAPAATSTVNTAGGPQ</sequence>
<dbReference type="PRINTS" id="PR00625">
    <property type="entry name" value="JDOMAIN"/>
</dbReference>
<feature type="compositionally biased region" description="Low complexity" evidence="1">
    <location>
        <begin position="212"/>
        <end position="230"/>
    </location>
</feature>